<evidence type="ECO:0000313" key="8">
    <source>
        <dbReference type="EMBL" id="PRY68133.1"/>
    </source>
</evidence>
<feature type="domain" description="RNA polymerase sigma factor 70 region 4 type 2" evidence="7">
    <location>
        <begin position="119"/>
        <end position="168"/>
    </location>
</feature>
<dbReference type="Pfam" id="PF04542">
    <property type="entry name" value="Sigma70_r2"/>
    <property type="match status" value="1"/>
</dbReference>
<dbReference type="PANTHER" id="PTHR43133">
    <property type="entry name" value="RNA POLYMERASE ECF-TYPE SIGMA FACTO"/>
    <property type="match status" value="1"/>
</dbReference>
<dbReference type="SUPFAM" id="SSF88946">
    <property type="entry name" value="Sigma2 domain of RNA polymerase sigma factors"/>
    <property type="match status" value="1"/>
</dbReference>
<keyword evidence="9" id="KW-1185">Reference proteome</keyword>
<keyword evidence="3" id="KW-0731">Sigma factor</keyword>
<evidence type="ECO:0000259" key="6">
    <source>
        <dbReference type="Pfam" id="PF04542"/>
    </source>
</evidence>
<dbReference type="Proteomes" id="UP000237983">
    <property type="component" value="Unassembled WGS sequence"/>
</dbReference>
<name>A0A2T0VD97_9MICO</name>
<dbReference type="Gene3D" id="1.10.10.10">
    <property type="entry name" value="Winged helix-like DNA-binding domain superfamily/Winged helix DNA-binding domain"/>
    <property type="match status" value="1"/>
</dbReference>
<dbReference type="InterPro" id="IPR013325">
    <property type="entry name" value="RNA_pol_sigma_r2"/>
</dbReference>
<dbReference type="InterPro" id="IPR007627">
    <property type="entry name" value="RNA_pol_sigma70_r2"/>
</dbReference>
<evidence type="ECO:0000256" key="5">
    <source>
        <dbReference type="ARBA" id="ARBA00023163"/>
    </source>
</evidence>
<dbReference type="EMBL" id="PVTL01000005">
    <property type="protein sequence ID" value="PRY68133.1"/>
    <property type="molecule type" value="Genomic_DNA"/>
</dbReference>
<accession>A0A2T0VD97</accession>
<protein>
    <submittedName>
        <fullName evidence="8">RNA polymerase sigma-70 factor (ECF subfamily)</fullName>
    </submittedName>
</protein>
<evidence type="ECO:0000256" key="3">
    <source>
        <dbReference type="ARBA" id="ARBA00023082"/>
    </source>
</evidence>
<feature type="domain" description="RNA polymerase sigma-70 region 2" evidence="6">
    <location>
        <begin position="25"/>
        <end position="92"/>
    </location>
</feature>
<gene>
    <name evidence="8" type="ORF">B0I08_105298</name>
</gene>
<evidence type="ECO:0000259" key="7">
    <source>
        <dbReference type="Pfam" id="PF08281"/>
    </source>
</evidence>
<dbReference type="GO" id="GO:0016987">
    <property type="term" value="F:sigma factor activity"/>
    <property type="evidence" value="ECO:0007669"/>
    <property type="project" value="UniProtKB-KW"/>
</dbReference>
<keyword evidence="5" id="KW-0804">Transcription</keyword>
<dbReference type="SUPFAM" id="SSF88659">
    <property type="entry name" value="Sigma3 and sigma4 domains of RNA polymerase sigma factors"/>
    <property type="match status" value="1"/>
</dbReference>
<keyword evidence="4" id="KW-0238">DNA-binding</keyword>
<dbReference type="GO" id="GO:0006352">
    <property type="term" value="P:DNA-templated transcription initiation"/>
    <property type="evidence" value="ECO:0007669"/>
    <property type="project" value="InterPro"/>
</dbReference>
<dbReference type="InterPro" id="IPR039425">
    <property type="entry name" value="RNA_pol_sigma-70-like"/>
</dbReference>
<dbReference type="RefSeq" id="WP_106212855.1">
    <property type="nucleotide sequence ID" value="NZ_PVTL01000005.1"/>
</dbReference>
<dbReference type="InterPro" id="IPR013324">
    <property type="entry name" value="RNA_pol_sigma_r3/r4-like"/>
</dbReference>
<proteinExistence type="inferred from homology"/>
<comment type="caution">
    <text evidence="8">The sequence shown here is derived from an EMBL/GenBank/DDBJ whole genome shotgun (WGS) entry which is preliminary data.</text>
</comment>
<evidence type="ECO:0000256" key="4">
    <source>
        <dbReference type="ARBA" id="ARBA00023125"/>
    </source>
</evidence>
<sequence>MYETESDGDLVRLAAHSDRGAFSALFARHSPAVYRYAWGLTRDDRDAEEVTQEVFVLAWKKLGALRIVDSSALPWLLVTCRNVGRNHLRARRPTATLDEARLPGDGLRHERAEELSWTRQAISRLGGIDQRIVHLCLIEGYSYSEAAEHLGLTTSAVGKRVERLRATLRLALRGES</sequence>
<dbReference type="OrthoDB" id="5243766at2"/>
<comment type="similarity">
    <text evidence="1">Belongs to the sigma-70 factor family. ECF subfamily.</text>
</comment>
<dbReference type="Pfam" id="PF08281">
    <property type="entry name" value="Sigma70_r4_2"/>
    <property type="match status" value="1"/>
</dbReference>
<evidence type="ECO:0000256" key="1">
    <source>
        <dbReference type="ARBA" id="ARBA00010641"/>
    </source>
</evidence>
<reference evidence="8 9" key="1">
    <citation type="submission" date="2018-03" db="EMBL/GenBank/DDBJ databases">
        <title>Genomic Encyclopedia of Type Strains, Phase III (KMG-III): the genomes of soil and plant-associated and newly described type strains.</title>
        <authorList>
            <person name="Whitman W."/>
        </authorList>
    </citation>
    <scope>NUCLEOTIDE SEQUENCE [LARGE SCALE GENOMIC DNA]</scope>
    <source>
        <strain evidence="8 9">CGMCC 1.12484</strain>
    </source>
</reference>
<dbReference type="PANTHER" id="PTHR43133:SF8">
    <property type="entry name" value="RNA POLYMERASE SIGMA FACTOR HI_1459-RELATED"/>
    <property type="match status" value="1"/>
</dbReference>
<dbReference type="AlphaFoldDB" id="A0A2T0VD97"/>
<dbReference type="NCBIfam" id="TIGR02937">
    <property type="entry name" value="sigma70-ECF"/>
    <property type="match status" value="1"/>
</dbReference>
<evidence type="ECO:0000256" key="2">
    <source>
        <dbReference type="ARBA" id="ARBA00023015"/>
    </source>
</evidence>
<organism evidence="8 9">
    <name type="scientific">Glaciihabitans tibetensis</name>
    <dbReference type="NCBI Taxonomy" id="1266600"/>
    <lineage>
        <taxon>Bacteria</taxon>
        <taxon>Bacillati</taxon>
        <taxon>Actinomycetota</taxon>
        <taxon>Actinomycetes</taxon>
        <taxon>Micrococcales</taxon>
        <taxon>Microbacteriaceae</taxon>
        <taxon>Glaciihabitans</taxon>
    </lineage>
</organism>
<dbReference type="InterPro" id="IPR014284">
    <property type="entry name" value="RNA_pol_sigma-70_dom"/>
</dbReference>
<dbReference type="Gene3D" id="1.10.1740.10">
    <property type="match status" value="1"/>
</dbReference>
<keyword evidence="2" id="KW-0805">Transcription regulation</keyword>
<dbReference type="InterPro" id="IPR036388">
    <property type="entry name" value="WH-like_DNA-bd_sf"/>
</dbReference>
<dbReference type="InterPro" id="IPR013249">
    <property type="entry name" value="RNA_pol_sigma70_r4_t2"/>
</dbReference>
<dbReference type="GO" id="GO:0003677">
    <property type="term" value="F:DNA binding"/>
    <property type="evidence" value="ECO:0007669"/>
    <property type="project" value="UniProtKB-KW"/>
</dbReference>
<evidence type="ECO:0000313" key="9">
    <source>
        <dbReference type="Proteomes" id="UP000237983"/>
    </source>
</evidence>